<dbReference type="Proteomes" id="UP000092596">
    <property type="component" value="Chromosome"/>
</dbReference>
<reference evidence="3 4" key="1">
    <citation type="submission" date="2015-06" db="EMBL/GenBank/DDBJ databases">
        <title>Investigation of pathophysiology for high-risk pregnancy and development of treatment modality based on it.</title>
        <authorList>
            <person name="Kim B.-C."/>
            <person name="Lim S."/>
        </authorList>
    </citation>
    <scope>NUCLEOTIDE SEQUENCE [LARGE SCALE GENOMIC DNA]</scope>
    <source>
        <strain evidence="3 4">AD1-86</strain>
    </source>
</reference>
<keyword evidence="2" id="KW-0472">Membrane</keyword>
<evidence type="ECO:0000256" key="1">
    <source>
        <dbReference type="SAM" id="MobiDB-lite"/>
    </source>
</evidence>
<sequence length="247" mass="26389">MAFTNSKREAKKAAKKHAKNAKKQAKHAQSTWRKALDNAGPLFNEASKGARKRAEKFYGDYAPEVEKRVRKGLNAGQARVSGLSGRLSDEFDRNVGPRARKFRSDFEADYLPRARRTADAANTTLGAAVAAAVDAARAEWEKGAPEIRTAATTSPVADKKKSKVGTVLVVLGIAAVAGTAGYLAWQKTRPVEDPWAPPADFARSHYPAAGVSEEDSTEVSDSVAAAEAGDVPESLADGEKENTHKGE</sequence>
<feature type="compositionally biased region" description="Basic residues" evidence="1">
    <location>
        <begin position="13"/>
        <end position="26"/>
    </location>
</feature>
<evidence type="ECO:0000256" key="2">
    <source>
        <dbReference type="SAM" id="Phobius"/>
    </source>
</evidence>
<accession>A0A1B0ZFF0</accession>
<protein>
    <submittedName>
        <fullName evidence="3">Uncharacterized protein</fullName>
    </submittedName>
</protein>
<feature type="transmembrane region" description="Helical" evidence="2">
    <location>
        <begin position="164"/>
        <end position="185"/>
    </location>
</feature>
<keyword evidence="2" id="KW-0812">Transmembrane</keyword>
<dbReference type="KEGG" id="dva:DAD186_01220"/>
<dbReference type="STRING" id="1630135.DAD186_01220"/>
<dbReference type="AlphaFoldDB" id="A0A1B0ZFF0"/>
<name>A0A1B0ZFF0_9MICO</name>
<dbReference type="RefSeq" id="WP_065247070.1">
    <property type="nucleotide sequence ID" value="NZ_CP012117.1"/>
</dbReference>
<proteinExistence type="predicted"/>
<organism evidence="3 4">
    <name type="scientific">Dermabacter vaginalis</name>
    <dbReference type="NCBI Taxonomy" id="1630135"/>
    <lineage>
        <taxon>Bacteria</taxon>
        <taxon>Bacillati</taxon>
        <taxon>Actinomycetota</taxon>
        <taxon>Actinomycetes</taxon>
        <taxon>Micrococcales</taxon>
        <taxon>Dermabacteraceae</taxon>
        <taxon>Dermabacter</taxon>
    </lineage>
</organism>
<feature type="region of interest" description="Disordered" evidence="1">
    <location>
        <begin position="1"/>
        <end position="44"/>
    </location>
</feature>
<feature type="compositionally biased region" description="Basic and acidic residues" evidence="1">
    <location>
        <begin position="1"/>
        <end position="12"/>
    </location>
</feature>
<dbReference type="EMBL" id="CP012117">
    <property type="protein sequence ID" value="ANP26681.1"/>
    <property type="molecule type" value="Genomic_DNA"/>
</dbReference>
<keyword evidence="2" id="KW-1133">Transmembrane helix</keyword>
<evidence type="ECO:0000313" key="3">
    <source>
        <dbReference type="EMBL" id="ANP26681.1"/>
    </source>
</evidence>
<feature type="region of interest" description="Disordered" evidence="1">
    <location>
        <begin position="194"/>
        <end position="247"/>
    </location>
</feature>
<gene>
    <name evidence="3" type="ORF">DAD186_01220</name>
</gene>
<feature type="compositionally biased region" description="Basic and acidic residues" evidence="1">
    <location>
        <begin position="237"/>
        <end position="247"/>
    </location>
</feature>
<evidence type="ECO:0000313" key="4">
    <source>
        <dbReference type="Proteomes" id="UP000092596"/>
    </source>
</evidence>
<dbReference type="PATRIC" id="fig|1630135.4.peg.126"/>